<dbReference type="PROSITE" id="PS50878">
    <property type="entry name" value="RT_POL"/>
    <property type="match status" value="1"/>
</dbReference>
<organism evidence="2 3">
    <name type="scientific">Microcystis aeruginosa PCC 9443</name>
    <dbReference type="NCBI Taxonomy" id="1160281"/>
    <lineage>
        <taxon>Bacteria</taxon>
        <taxon>Bacillati</taxon>
        <taxon>Cyanobacteriota</taxon>
        <taxon>Cyanophyceae</taxon>
        <taxon>Oscillatoriophycideae</taxon>
        <taxon>Chroococcales</taxon>
        <taxon>Microcystaceae</taxon>
        <taxon>Microcystis</taxon>
    </lineage>
</organism>
<evidence type="ECO:0000313" key="2">
    <source>
        <dbReference type="EMBL" id="CCI04248.1"/>
    </source>
</evidence>
<evidence type="ECO:0000259" key="1">
    <source>
        <dbReference type="PROSITE" id="PS50878"/>
    </source>
</evidence>
<dbReference type="AlphaFoldDB" id="I4G8I7"/>
<name>I4G8I7_MICAE</name>
<dbReference type="InterPro" id="IPR000477">
    <property type="entry name" value="RT_dom"/>
</dbReference>
<dbReference type="PANTHER" id="PTHR34047">
    <property type="entry name" value="NUCLEAR INTRON MATURASE 1, MITOCHONDRIAL-RELATED"/>
    <property type="match status" value="1"/>
</dbReference>
<dbReference type="RefSeq" id="WP_002770835.1">
    <property type="nucleotide sequence ID" value="NZ_HE973008.1"/>
</dbReference>
<dbReference type="PANTHER" id="PTHR34047:SF8">
    <property type="entry name" value="PROTEIN YKFC"/>
    <property type="match status" value="1"/>
</dbReference>
<dbReference type="EMBL" id="CAIJ01000503">
    <property type="protein sequence ID" value="CCI04248.1"/>
    <property type="molecule type" value="Genomic_DNA"/>
</dbReference>
<dbReference type="Pfam" id="PF00078">
    <property type="entry name" value="RVT_1"/>
    <property type="match status" value="1"/>
</dbReference>
<dbReference type="InterPro" id="IPR051083">
    <property type="entry name" value="GrpII_Intron_Splice-Mob/Def"/>
</dbReference>
<protein>
    <recommendedName>
        <fullName evidence="1">Reverse transcriptase domain-containing protein</fullName>
    </recommendedName>
</protein>
<comment type="caution">
    <text evidence="2">The sequence shown here is derived from an EMBL/GenBank/DDBJ whole genome shotgun (WGS) entry which is preliminary data.</text>
</comment>
<evidence type="ECO:0000313" key="3">
    <source>
        <dbReference type="Proteomes" id="UP000003480"/>
    </source>
</evidence>
<gene>
    <name evidence="2" type="ORF">MICAC_5510011</name>
</gene>
<dbReference type="HOGENOM" id="CLU_039715_0_0_3"/>
<reference evidence="2 3" key="1">
    <citation type="submission" date="2012-04" db="EMBL/GenBank/DDBJ databases">
        <authorList>
            <person name="Genoscope - CEA"/>
        </authorList>
    </citation>
    <scope>NUCLEOTIDE SEQUENCE [LARGE SCALE GENOMIC DNA]</scope>
    <source>
        <strain evidence="2 3">9443</strain>
    </source>
</reference>
<accession>I4G8I7</accession>
<feature type="domain" description="Reverse transcriptase" evidence="1">
    <location>
        <begin position="61"/>
        <end position="324"/>
    </location>
</feature>
<sequence length="510" mass="59514">MKRILDFSHVEARRFLLKEESYYNFDLPKYFVFQKLLEDISQEIQEKSLSDYYGNGINASGKTNNKTRPRNYENVNHRFLNNKDGKFAWRPLQLVHPAIYVSLVHKISEEENWNLIVRRMEEFRRNSKIRCLSLPVESDGELSDRATTVSNWWHSVEQGSIELALKYQYVVHTDISDCYGSIYTHSIAWALHTRASAKDNRNDKNLIGNLIDSYIQDMSFGQTNGIPQGSVLMDFIAEIVLGYADLELSQKIPEKLIDYEILRYRDDYRIFTNNPQDGNLILKILTEILIDLGLKLNSQKTIASDNVIANSIKQDKLDWIKSQNKSVKLQEHLLFIHDFSCKYPNSGSLNKALDKFFARIDRLKNNRDDILVLISILVDIMFKNPRIYPIGAAILSKFLSLVNHREKKIEILKNVISKFKLLPNIGYLEIWIQRILLNTELEFIFEFKEPICRKLNDANVSLWNSDWLGDNKLKQLMSNCSIVEREIINEMGEVIEENEVRLFGSKNIYL</sequence>
<proteinExistence type="predicted"/>
<dbReference type="Proteomes" id="UP000003480">
    <property type="component" value="Unassembled WGS sequence"/>
</dbReference>
<dbReference type="CDD" id="cd01646">
    <property type="entry name" value="RT_Bac_retron_I"/>
    <property type="match status" value="1"/>
</dbReference>